<comment type="caution">
    <text evidence="2">The sequence shown here is derived from an EMBL/GenBank/DDBJ whole genome shotgun (WGS) entry which is preliminary data.</text>
</comment>
<dbReference type="Proteomes" id="UP000734854">
    <property type="component" value="Unassembled WGS sequence"/>
</dbReference>
<proteinExistence type="predicted"/>
<dbReference type="InterPro" id="IPR016167">
    <property type="entry name" value="FAD-bd_PCMH_sub1"/>
</dbReference>
<dbReference type="Gene3D" id="3.30.43.10">
    <property type="entry name" value="Uridine Diphospho-n-acetylenolpyruvylglucosamine Reductase, domain 2"/>
    <property type="match status" value="1"/>
</dbReference>
<protein>
    <submittedName>
        <fullName evidence="2">Uncharacterized protein</fullName>
    </submittedName>
</protein>
<evidence type="ECO:0000313" key="2">
    <source>
        <dbReference type="EMBL" id="KAG6488278.1"/>
    </source>
</evidence>
<dbReference type="InterPro" id="IPR036318">
    <property type="entry name" value="FAD-bd_PCMH-like_sf"/>
</dbReference>
<dbReference type="InterPro" id="IPR043502">
    <property type="entry name" value="DNA/RNA_pol_sf"/>
</dbReference>
<dbReference type="SUPFAM" id="SSF56672">
    <property type="entry name" value="DNA/RNA polymerases"/>
    <property type="match status" value="1"/>
</dbReference>
<dbReference type="InterPro" id="IPR051320">
    <property type="entry name" value="Viral_Replic_Matur_Polypro"/>
</dbReference>
<feature type="region of interest" description="Disordered" evidence="1">
    <location>
        <begin position="66"/>
        <end position="89"/>
    </location>
</feature>
<accession>A0A8J5FPQ8</accession>
<evidence type="ECO:0000256" key="1">
    <source>
        <dbReference type="SAM" id="MobiDB-lite"/>
    </source>
</evidence>
<sequence length="309" mass="34293">MSPNASLGLDDEHKCVARSQDDVHKIVVACNKYKVPIVPYGGATSIEGQTLSPHGGAWEAPEDYAQHLSTKRTSTQSHKDEDSSSGDRISWCRTVQPKNKLQPHIITKITEFKEEDLLIKQDMRSGLGILNYARNYIPNLWRLLSPLYAKTSLTGDRRMNFQDWSLVKKIKEIVRRLTALEVPPEDCFIVLEVDGCLEGWGGICKWKRCKFDPKASEKICAYASGKSDSGTALVPASSYSIPRIWPEVTRSLPNSVWLSNSATQHLQHLGQAAVAVGEEGIEDGNSALTSVEEIAVVDADYNRNPMLEP</sequence>
<name>A0A8J5FPQ8_ZINOF</name>
<reference evidence="2 3" key="1">
    <citation type="submission" date="2020-08" db="EMBL/GenBank/DDBJ databases">
        <title>Plant Genome Project.</title>
        <authorList>
            <person name="Zhang R.-G."/>
        </authorList>
    </citation>
    <scope>NUCLEOTIDE SEQUENCE [LARGE SCALE GENOMIC DNA]</scope>
    <source>
        <tissue evidence="2">Rhizome</tissue>
    </source>
</reference>
<dbReference type="SUPFAM" id="SSF56176">
    <property type="entry name" value="FAD-binding/transporter-associated domain-like"/>
    <property type="match status" value="1"/>
</dbReference>
<dbReference type="EMBL" id="JACMSC010000015">
    <property type="protein sequence ID" value="KAG6488278.1"/>
    <property type="molecule type" value="Genomic_DNA"/>
</dbReference>
<feature type="compositionally biased region" description="Polar residues" evidence="1">
    <location>
        <begin position="67"/>
        <end position="76"/>
    </location>
</feature>
<gene>
    <name evidence="2" type="ORF">ZIOFF_057037</name>
</gene>
<dbReference type="PANTHER" id="PTHR33064">
    <property type="entry name" value="POL PROTEIN"/>
    <property type="match status" value="1"/>
</dbReference>
<keyword evidence="3" id="KW-1185">Reference proteome</keyword>
<dbReference type="GO" id="GO:0050660">
    <property type="term" value="F:flavin adenine dinucleotide binding"/>
    <property type="evidence" value="ECO:0007669"/>
    <property type="project" value="InterPro"/>
</dbReference>
<dbReference type="PANTHER" id="PTHR33064:SF37">
    <property type="entry name" value="RIBONUCLEASE H"/>
    <property type="match status" value="1"/>
</dbReference>
<evidence type="ECO:0000313" key="3">
    <source>
        <dbReference type="Proteomes" id="UP000734854"/>
    </source>
</evidence>
<dbReference type="AlphaFoldDB" id="A0A8J5FPQ8"/>
<organism evidence="2 3">
    <name type="scientific">Zingiber officinale</name>
    <name type="common">Ginger</name>
    <name type="synonym">Amomum zingiber</name>
    <dbReference type="NCBI Taxonomy" id="94328"/>
    <lineage>
        <taxon>Eukaryota</taxon>
        <taxon>Viridiplantae</taxon>
        <taxon>Streptophyta</taxon>
        <taxon>Embryophyta</taxon>
        <taxon>Tracheophyta</taxon>
        <taxon>Spermatophyta</taxon>
        <taxon>Magnoliopsida</taxon>
        <taxon>Liliopsida</taxon>
        <taxon>Zingiberales</taxon>
        <taxon>Zingiberaceae</taxon>
        <taxon>Zingiber</taxon>
    </lineage>
</organism>